<proteinExistence type="predicted"/>
<sequence>MNTLQEERDPGLRTPHADTNQANITSIGVLIGSRLAYMKKKAVMTRPIVRVNTDKVEYIATAIGLAA</sequence>
<gene>
    <name evidence="1" type="ORF">DY000_02037047</name>
</gene>
<protein>
    <submittedName>
        <fullName evidence="1">Uncharacterized protein</fullName>
    </submittedName>
</protein>
<comment type="caution">
    <text evidence="1">The sequence shown here is derived from an EMBL/GenBank/DDBJ whole genome shotgun (WGS) entry which is preliminary data.</text>
</comment>
<keyword evidence="2" id="KW-1185">Reference proteome</keyword>
<accession>A0ABQ7BD04</accession>
<name>A0ABQ7BD04_BRACR</name>
<reference evidence="1 2" key="1">
    <citation type="journal article" date="2020" name="BMC Genomics">
        <title>Intraspecific diversification of the crop wild relative Brassica cretica Lam. using demographic model selection.</title>
        <authorList>
            <person name="Kioukis A."/>
            <person name="Michalopoulou V.A."/>
            <person name="Briers L."/>
            <person name="Pirintsos S."/>
            <person name="Studholme D.J."/>
            <person name="Pavlidis P."/>
            <person name="Sarris P.F."/>
        </authorList>
    </citation>
    <scope>NUCLEOTIDE SEQUENCE [LARGE SCALE GENOMIC DNA]</scope>
    <source>
        <strain evidence="2">cv. PFS-1207/04</strain>
    </source>
</reference>
<dbReference type="EMBL" id="QGKV02001507">
    <property type="protein sequence ID" value="KAF3530424.1"/>
    <property type="molecule type" value="Genomic_DNA"/>
</dbReference>
<dbReference type="Proteomes" id="UP000266723">
    <property type="component" value="Unassembled WGS sequence"/>
</dbReference>
<evidence type="ECO:0000313" key="1">
    <source>
        <dbReference type="EMBL" id="KAF3530424.1"/>
    </source>
</evidence>
<organism evidence="1 2">
    <name type="scientific">Brassica cretica</name>
    <name type="common">Mustard</name>
    <dbReference type="NCBI Taxonomy" id="69181"/>
    <lineage>
        <taxon>Eukaryota</taxon>
        <taxon>Viridiplantae</taxon>
        <taxon>Streptophyta</taxon>
        <taxon>Embryophyta</taxon>
        <taxon>Tracheophyta</taxon>
        <taxon>Spermatophyta</taxon>
        <taxon>Magnoliopsida</taxon>
        <taxon>eudicotyledons</taxon>
        <taxon>Gunneridae</taxon>
        <taxon>Pentapetalae</taxon>
        <taxon>rosids</taxon>
        <taxon>malvids</taxon>
        <taxon>Brassicales</taxon>
        <taxon>Brassicaceae</taxon>
        <taxon>Brassiceae</taxon>
        <taxon>Brassica</taxon>
    </lineage>
</organism>
<evidence type="ECO:0000313" key="2">
    <source>
        <dbReference type="Proteomes" id="UP000266723"/>
    </source>
</evidence>